<evidence type="ECO:0000313" key="1">
    <source>
        <dbReference type="EMBL" id="EAR07284.1"/>
    </source>
</evidence>
<comment type="caution">
    <text evidence="1">The sequence shown here is derived from an EMBL/GenBank/DDBJ whole genome shotgun (WGS) entry which is preliminary data.</text>
</comment>
<gene>
    <name evidence="1" type="ORF">MED297_18917</name>
</gene>
<dbReference type="AlphaFoldDB" id="A4BKR6"/>
<dbReference type="HOGENOM" id="CLU_1767090_0_0_6"/>
<keyword evidence="2" id="KW-1185">Reference proteome</keyword>
<reference evidence="1 2" key="1">
    <citation type="submission" date="2006-02" db="EMBL/GenBank/DDBJ databases">
        <authorList>
            <person name="Pinhassi J."/>
            <person name="Pedros-Alio C."/>
            <person name="Ferriera S."/>
            <person name="Johnson J."/>
            <person name="Kravitz S."/>
            <person name="Halpern A."/>
            <person name="Remington K."/>
            <person name="Beeson K."/>
            <person name="Tran B."/>
            <person name="Rogers Y.-H."/>
            <person name="Friedman R."/>
            <person name="Venter J.C."/>
        </authorList>
    </citation>
    <scope>NUCLEOTIDE SEQUENCE [LARGE SCALE GENOMIC DNA]</scope>
    <source>
        <strain evidence="1 2">MED297</strain>
    </source>
</reference>
<evidence type="ECO:0000313" key="2">
    <source>
        <dbReference type="Proteomes" id="UP000005953"/>
    </source>
</evidence>
<name>A4BKR6_9GAMM</name>
<proteinExistence type="predicted"/>
<protein>
    <submittedName>
        <fullName evidence="1">Uncharacterized protein</fullName>
    </submittedName>
</protein>
<dbReference type="Proteomes" id="UP000005953">
    <property type="component" value="Unassembled WGS sequence"/>
</dbReference>
<organism evidence="1 2">
    <name type="scientific">Reinekea blandensis MED297</name>
    <dbReference type="NCBI Taxonomy" id="314283"/>
    <lineage>
        <taxon>Bacteria</taxon>
        <taxon>Pseudomonadati</taxon>
        <taxon>Pseudomonadota</taxon>
        <taxon>Gammaproteobacteria</taxon>
        <taxon>Oceanospirillales</taxon>
        <taxon>Saccharospirillaceae</taxon>
        <taxon>Reinekea</taxon>
    </lineage>
</organism>
<sequence length="133" mass="15565">MSFNESSFYWDLSRGQLESFTRDLFGNTFHFVENFTWLNLANPVFNVTLTFTLTHFKRLLSNRLIREYANPDFTATLNMTSHRSTSRFDLTSSNSTTTCRFQCVFTEAYFATALRQTTVAAFLHLAEFCTFWL</sequence>
<accession>A4BKR6</accession>
<dbReference type="EMBL" id="AAOE01000050">
    <property type="protein sequence ID" value="EAR07284.1"/>
    <property type="molecule type" value="Genomic_DNA"/>
</dbReference>